<protein>
    <submittedName>
        <fullName evidence="1">Uncharacterized protein</fullName>
    </submittedName>
</protein>
<reference evidence="1" key="2">
    <citation type="journal article" date="2015" name="Data Brief">
        <title>Shoot transcriptome of the giant reed, Arundo donax.</title>
        <authorList>
            <person name="Barrero R.A."/>
            <person name="Guerrero F.D."/>
            <person name="Moolhuijzen P."/>
            <person name="Goolsby J.A."/>
            <person name="Tidwell J."/>
            <person name="Bellgard S.E."/>
            <person name="Bellgard M.I."/>
        </authorList>
    </citation>
    <scope>NUCLEOTIDE SEQUENCE</scope>
    <source>
        <tissue evidence="1">Shoot tissue taken approximately 20 cm above the soil surface</tissue>
    </source>
</reference>
<evidence type="ECO:0000313" key="1">
    <source>
        <dbReference type="EMBL" id="JAD33215.1"/>
    </source>
</evidence>
<dbReference type="EMBL" id="GBRH01264680">
    <property type="protein sequence ID" value="JAD33215.1"/>
    <property type="molecule type" value="Transcribed_RNA"/>
</dbReference>
<dbReference type="AlphaFoldDB" id="A0A0A8Z923"/>
<proteinExistence type="predicted"/>
<reference evidence="1" key="1">
    <citation type="submission" date="2014-09" db="EMBL/GenBank/DDBJ databases">
        <authorList>
            <person name="Magalhaes I.L.F."/>
            <person name="Oliveira U."/>
            <person name="Santos F.R."/>
            <person name="Vidigal T.H.D.A."/>
            <person name="Brescovit A.D."/>
            <person name="Santos A.J."/>
        </authorList>
    </citation>
    <scope>NUCLEOTIDE SEQUENCE</scope>
    <source>
        <tissue evidence="1">Shoot tissue taken approximately 20 cm above the soil surface</tissue>
    </source>
</reference>
<sequence length="30" mass="3762">MEEKNSQEQKRVQLIHRYVWRWTLGENCTV</sequence>
<name>A0A0A8Z923_ARUDO</name>
<accession>A0A0A8Z923</accession>
<organism evidence="1">
    <name type="scientific">Arundo donax</name>
    <name type="common">Giant reed</name>
    <name type="synonym">Donax arundinaceus</name>
    <dbReference type="NCBI Taxonomy" id="35708"/>
    <lineage>
        <taxon>Eukaryota</taxon>
        <taxon>Viridiplantae</taxon>
        <taxon>Streptophyta</taxon>
        <taxon>Embryophyta</taxon>
        <taxon>Tracheophyta</taxon>
        <taxon>Spermatophyta</taxon>
        <taxon>Magnoliopsida</taxon>
        <taxon>Liliopsida</taxon>
        <taxon>Poales</taxon>
        <taxon>Poaceae</taxon>
        <taxon>PACMAD clade</taxon>
        <taxon>Arundinoideae</taxon>
        <taxon>Arundineae</taxon>
        <taxon>Arundo</taxon>
    </lineage>
</organism>